<proteinExistence type="predicted"/>
<dbReference type="GO" id="GO:0012505">
    <property type="term" value="C:endomembrane system"/>
    <property type="evidence" value="ECO:0007669"/>
    <property type="project" value="UniProtKB-SubCell"/>
</dbReference>
<dbReference type="AlphaFoldDB" id="A0A075AYY1"/>
<feature type="domain" description="SAC" evidence="4">
    <location>
        <begin position="126"/>
        <end position="481"/>
    </location>
</feature>
<evidence type="ECO:0000256" key="1">
    <source>
        <dbReference type="ARBA" id="ARBA00004308"/>
    </source>
</evidence>
<gene>
    <name evidence="5" type="ORF">O9G_002485</name>
</gene>
<keyword evidence="6" id="KW-1185">Reference proteome</keyword>
<dbReference type="InterPro" id="IPR002013">
    <property type="entry name" value="SAC_dom"/>
</dbReference>
<reference evidence="5 6" key="1">
    <citation type="journal article" date="2013" name="Curr. Biol.">
        <title>Shared signatures of parasitism and phylogenomics unite Cryptomycota and microsporidia.</title>
        <authorList>
            <person name="James T.Y."/>
            <person name="Pelin A."/>
            <person name="Bonen L."/>
            <person name="Ahrendt S."/>
            <person name="Sain D."/>
            <person name="Corradi N."/>
            <person name="Stajich J.E."/>
        </authorList>
    </citation>
    <scope>NUCLEOTIDE SEQUENCE [LARGE SCALE GENOMIC DNA]</scope>
    <source>
        <strain evidence="5 6">CSF55</strain>
    </source>
</reference>
<dbReference type="InterPro" id="IPR043573">
    <property type="entry name" value="Fig4-like"/>
</dbReference>
<keyword evidence="2" id="KW-0378">Hydrolase</keyword>
<dbReference type="Pfam" id="PF02383">
    <property type="entry name" value="Syja_N"/>
    <property type="match status" value="1"/>
</dbReference>
<sequence length="791" mass="91393">MGACSYVLDYIFETSRQKYYLTAKTIFGDLWRILKIEREHNDFALHEDPTEYSSSQVDDVLNMVNEGNMINGGCQYLGTFVACIGFYKILENWFMILVSKSSVVAQLGIHSIHHIDSVEIIYLELFKGIDLTKNFYFSFTYNLSKTVQQITKDSSKPLSFNKMFIWNHQFFPFDMKPYETNWIVPIIYGFVGQASKYIILKKNEISVYGKPIYFTLIARRSAEFAGARFFKRGVNDNGYAANEVETEQIVHDASTTKFFSGQVTSFVQMRGSIPLYWAQEVQNMAPKPPIQCILFSYTLIVVLNDPFYVQTAKHFDRIFERHGGPLMIFDLVKQTEKIPRESIVSKEYQNAISYLNQFLCCKIDYLSWDMSRAAKNPSINVIKELESISEMLIRKCQIYHSRISGSVEINVQKGIIRTNCIDCLDRTNAAQFMIGRQALTLQLKCLGCFSDNFLDLDCDAIKILAEMYHDHGDTLALQYGGSNLVNTIETYRKSSGWSSHSRDLINSIKRFYSNSFNDKEKQEAINIFLGKFKPFALNFNISDLPTDAPLHLRFRNRYEKYPSYIYWFTEKFQNSVQISTSFDECALLTSYLWKLNYQPRLESLGSMYAMKILSTEQMGKDSQMNESPFVSRSQSGRVEVNVGSGIEQVLLTGGKYSHRIELLKKSEDNSRKRSVRTAHIRSTSISKIANILSDPHVHKNDISDYERYVNKTTQFAQHPVDDEKSHSEYPYFQRYLKSHVGNIQIPEKDKLTYENYVSPKDINGKNIASKTKIDIYNAYIKSGNSYELYLQ</sequence>
<dbReference type="Proteomes" id="UP000030755">
    <property type="component" value="Unassembled WGS sequence"/>
</dbReference>
<dbReference type="HOGENOM" id="CLU_003016_0_2_1"/>
<dbReference type="EMBL" id="KE561022">
    <property type="protein sequence ID" value="EPZ33922.1"/>
    <property type="molecule type" value="Genomic_DNA"/>
</dbReference>
<dbReference type="STRING" id="988480.A0A075AYY1"/>
<accession>A0A075AYY1</accession>
<evidence type="ECO:0000313" key="6">
    <source>
        <dbReference type="Proteomes" id="UP000030755"/>
    </source>
</evidence>
<name>A0A075AYY1_ROZAC</name>
<dbReference type="GO" id="GO:0043813">
    <property type="term" value="F:phosphatidylinositol-3,5-bisphosphate 5-phosphatase activity"/>
    <property type="evidence" value="ECO:0007669"/>
    <property type="project" value="InterPro"/>
</dbReference>
<keyword evidence="3" id="KW-0472">Membrane</keyword>
<evidence type="ECO:0000256" key="2">
    <source>
        <dbReference type="ARBA" id="ARBA00022801"/>
    </source>
</evidence>
<dbReference type="OMA" id="YQRLMFH"/>
<evidence type="ECO:0000256" key="3">
    <source>
        <dbReference type="ARBA" id="ARBA00023136"/>
    </source>
</evidence>
<evidence type="ECO:0000313" key="5">
    <source>
        <dbReference type="EMBL" id="EPZ33922.1"/>
    </source>
</evidence>
<comment type="subcellular location">
    <subcellularLocation>
        <location evidence="1">Endomembrane system</location>
    </subcellularLocation>
</comment>
<dbReference type="PANTHER" id="PTHR45738">
    <property type="entry name" value="POLYPHOSPHOINOSITIDE PHOSPHATASE"/>
    <property type="match status" value="1"/>
</dbReference>
<dbReference type="OrthoDB" id="405996at2759"/>
<dbReference type="GO" id="GO:0046856">
    <property type="term" value="P:phosphatidylinositol dephosphorylation"/>
    <property type="evidence" value="ECO:0007669"/>
    <property type="project" value="InterPro"/>
</dbReference>
<dbReference type="PANTHER" id="PTHR45738:SF5">
    <property type="entry name" value="POLYPHOSPHOINOSITIDE PHOSPHATASE"/>
    <property type="match status" value="1"/>
</dbReference>
<dbReference type="PROSITE" id="PS50275">
    <property type="entry name" value="SAC"/>
    <property type="match status" value="1"/>
</dbReference>
<evidence type="ECO:0000259" key="4">
    <source>
        <dbReference type="PROSITE" id="PS50275"/>
    </source>
</evidence>
<organism evidence="5 6">
    <name type="scientific">Rozella allomycis (strain CSF55)</name>
    <dbReference type="NCBI Taxonomy" id="988480"/>
    <lineage>
        <taxon>Eukaryota</taxon>
        <taxon>Fungi</taxon>
        <taxon>Fungi incertae sedis</taxon>
        <taxon>Cryptomycota</taxon>
        <taxon>Cryptomycota incertae sedis</taxon>
        <taxon>Rozella</taxon>
    </lineage>
</organism>
<protein>
    <submittedName>
        <fullName evidence="5">Synaptojanin domain-containing protein</fullName>
    </submittedName>
</protein>